<protein>
    <submittedName>
        <fullName evidence="1">Uncharacterized protein</fullName>
    </submittedName>
</protein>
<evidence type="ECO:0000313" key="1">
    <source>
        <dbReference type="EMBL" id="CAB4308846.1"/>
    </source>
</evidence>
<keyword evidence="2" id="KW-1185">Reference proteome</keyword>
<dbReference type="AlphaFoldDB" id="A0A6J5X497"/>
<proteinExistence type="predicted"/>
<gene>
    <name evidence="1" type="ORF">ORAREDHAP_LOCUS28994</name>
</gene>
<evidence type="ECO:0000313" key="2">
    <source>
        <dbReference type="Proteomes" id="UP000507245"/>
    </source>
</evidence>
<sequence length="69" mass="7031">MRSVAPWASSKGASIFLSNPVGLLGTNYVATSTVVIGITDPGGGKQRLYADNASNMAEETSLEGSPSSL</sequence>
<organism evidence="1 2">
    <name type="scientific">Prunus armeniaca</name>
    <name type="common">Apricot</name>
    <name type="synonym">Armeniaca vulgaris</name>
    <dbReference type="NCBI Taxonomy" id="36596"/>
    <lineage>
        <taxon>Eukaryota</taxon>
        <taxon>Viridiplantae</taxon>
        <taxon>Streptophyta</taxon>
        <taxon>Embryophyta</taxon>
        <taxon>Tracheophyta</taxon>
        <taxon>Spermatophyta</taxon>
        <taxon>Magnoliopsida</taxon>
        <taxon>eudicotyledons</taxon>
        <taxon>Gunneridae</taxon>
        <taxon>Pentapetalae</taxon>
        <taxon>rosids</taxon>
        <taxon>fabids</taxon>
        <taxon>Rosales</taxon>
        <taxon>Rosaceae</taxon>
        <taxon>Amygdaloideae</taxon>
        <taxon>Amygdaleae</taxon>
        <taxon>Prunus</taxon>
    </lineage>
</organism>
<reference evidence="2" key="1">
    <citation type="journal article" date="2020" name="Genome Biol.">
        <title>Gamete binning: chromosome-level and haplotype-resolved genome assembly enabled by high-throughput single-cell sequencing of gamete genomes.</title>
        <authorList>
            <person name="Campoy J.A."/>
            <person name="Sun H."/>
            <person name="Goel M."/>
            <person name="Jiao W.-B."/>
            <person name="Folz-Donahue K."/>
            <person name="Wang N."/>
            <person name="Rubio M."/>
            <person name="Liu C."/>
            <person name="Kukat C."/>
            <person name="Ruiz D."/>
            <person name="Huettel B."/>
            <person name="Schneeberger K."/>
        </authorList>
    </citation>
    <scope>NUCLEOTIDE SEQUENCE [LARGE SCALE GENOMIC DNA]</scope>
    <source>
        <strain evidence="2">cv. Rojo Pasion</strain>
    </source>
</reference>
<accession>A0A6J5X497</accession>
<dbReference type="EMBL" id="CAEKKB010000004">
    <property type="protein sequence ID" value="CAB4308846.1"/>
    <property type="molecule type" value="Genomic_DNA"/>
</dbReference>
<name>A0A6J5X497_PRUAR</name>
<dbReference type="Proteomes" id="UP000507245">
    <property type="component" value="Unassembled WGS sequence"/>
</dbReference>